<dbReference type="InterPro" id="IPR041916">
    <property type="entry name" value="Anti_sigma_zinc_sf"/>
</dbReference>
<protein>
    <submittedName>
        <fullName evidence="5">Anti-sigma-L factor RslA</fullName>
    </submittedName>
</protein>
<gene>
    <name evidence="5" type="primary">rslA</name>
    <name evidence="5" type="ORF">GCM10009744_44160</name>
</gene>
<reference evidence="5 6" key="1">
    <citation type="journal article" date="2019" name="Int. J. Syst. Evol. Microbiol.">
        <title>The Global Catalogue of Microorganisms (GCM) 10K type strain sequencing project: providing services to taxonomists for standard genome sequencing and annotation.</title>
        <authorList>
            <consortium name="The Broad Institute Genomics Platform"/>
            <consortium name="The Broad Institute Genome Sequencing Center for Infectious Disease"/>
            <person name="Wu L."/>
            <person name="Ma J."/>
        </authorList>
    </citation>
    <scope>NUCLEOTIDE SEQUENCE [LARGE SCALE GENOMIC DNA]</scope>
    <source>
        <strain evidence="5 6">JCM 14306</strain>
    </source>
</reference>
<dbReference type="Pfam" id="PF13490">
    <property type="entry name" value="zf-HC2"/>
    <property type="match status" value="1"/>
</dbReference>
<evidence type="ECO:0000256" key="3">
    <source>
        <dbReference type="SAM" id="Phobius"/>
    </source>
</evidence>
<evidence type="ECO:0000313" key="6">
    <source>
        <dbReference type="Proteomes" id="UP001501319"/>
    </source>
</evidence>
<keyword evidence="3" id="KW-0472">Membrane</keyword>
<name>A0ABN2FIX1_9ACTN</name>
<comment type="caution">
    <text evidence="5">The sequence shown here is derived from an EMBL/GenBank/DDBJ whole genome shotgun (WGS) entry which is preliminary data.</text>
</comment>
<proteinExistence type="predicted"/>
<organism evidence="5 6">
    <name type="scientific">Kribbella alba</name>
    <dbReference type="NCBI Taxonomy" id="190197"/>
    <lineage>
        <taxon>Bacteria</taxon>
        <taxon>Bacillati</taxon>
        <taxon>Actinomycetota</taxon>
        <taxon>Actinomycetes</taxon>
        <taxon>Propionibacteriales</taxon>
        <taxon>Kribbellaceae</taxon>
        <taxon>Kribbella</taxon>
    </lineage>
</organism>
<dbReference type="Gene3D" id="1.10.10.1320">
    <property type="entry name" value="Anti-sigma factor, zinc-finger domain"/>
    <property type="match status" value="1"/>
</dbReference>
<dbReference type="Proteomes" id="UP001501319">
    <property type="component" value="Unassembled WGS sequence"/>
</dbReference>
<keyword evidence="6" id="KW-1185">Reference proteome</keyword>
<dbReference type="EMBL" id="BAAANE010000007">
    <property type="protein sequence ID" value="GAA1648002.1"/>
    <property type="molecule type" value="Genomic_DNA"/>
</dbReference>
<keyword evidence="1" id="KW-0805">Transcription regulation</keyword>
<keyword evidence="2" id="KW-0804">Transcription</keyword>
<accession>A0ABN2FIX1</accession>
<dbReference type="InterPro" id="IPR027383">
    <property type="entry name" value="Znf_put"/>
</dbReference>
<feature type="domain" description="Putative zinc-finger" evidence="4">
    <location>
        <begin position="7"/>
        <end position="35"/>
    </location>
</feature>
<keyword evidence="3" id="KW-0812">Transmembrane</keyword>
<dbReference type="RefSeq" id="WP_425552702.1">
    <property type="nucleotide sequence ID" value="NZ_BAAANE010000007.1"/>
</dbReference>
<evidence type="ECO:0000259" key="4">
    <source>
        <dbReference type="Pfam" id="PF13490"/>
    </source>
</evidence>
<feature type="transmembrane region" description="Helical" evidence="3">
    <location>
        <begin position="85"/>
        <end position="105"/>
    </location>
</feature>
<evidence type="ECO:0000313" key="5">
    <source>
        <dbReference type="EMBL" id="GAA1648002.1"/>
    </source>
</evidence>
<evidence type="ECO:0000256" key="1">
    <source>
        <dbReference type="ARBA" id="ARBA00023015"/>
    </source>
</evidence>
<keyword evidence="3" id="KW-1133">Transmembrane helix</keyword>
<evidence type="ECO:0000256" key="2">
    <source>
        <dbReference type="ARBA" id="ARBA00023163"/>
    </source>
</evidence>
<sequence>MTCPEAQAIGAYVLGALDPGEHHQIEHHIQGCASCTEAVLQFAHLPGVLHKLTLEDVLALPLDDDLQPEGGRRVRRRPFTPRRMILAAAAVVLFLAGGLTGRQLVGYSTTPSPQARGGVTWSATDGVGGIDALVKLSRRDWGTDINLRLNDLQPGQRCTLVVHTRGGQSETTGWWTTTANVPEADVPASSSFAISEITRIDVVNSDNKVITSVSDSTR</sequence>